<dbReference type="Gene3D" id="3.40.630.30">
    <property type="match status" value="1"/>
</dbReference>
<proteinExistence type="predicted"/>
<sequence>MAVSAETGEMMGVSLNTTLCRDNEIKKYSDENNDKSSKFNDIKVFLDKAEQDIDVFGQYPNIDHIMELSIITVKEAYRRQGVCKALIDKSKELALKLGFQMIYVECCSHFTAIAVERFEFQCIYSLSYTDYVNKQGDVVFKTQSPHKYFKVHVLLL</sequence>
<comment type="caution">
    <text evidence="2">The sequence shown here is derived from an EMBL/GenBank/DDBJ whole genome shotgun (WGS) entry which is preliminary data.</text>
</comment>
<accession>A0AAV0X7Y8</accession>
<dbReference type="SUPFAM" id="SSF55729">
    <property type="entry name" value="Acyl-CoA N-acyltransferases (Nat)"/>
    <property type="match status" value="1"/>
</dbReference>
<dbReference type="PANTHER" id="PTHR20905:SF1">
    <property type="entry name" value="AT07410P-RELATED"/>
    <property type="match status" value="1"/>
</dbReference>
<protein>
    <recommendedName>
        <fullName evidence="1">N-acetyltransferase domain-containing protein</fullName>
    </recommendedName>
</protein>
<dbReference type="PANTHER" id="PTHR20905">
    <property type="entry name" value="N-ACETYLTRANSFERASE-RELATED"/>
    <property type="match status" value="1"/>
</dbReference>
<dbReference type="CDD" id="cd04301">
    <property type="entry name" value="NAT_SF"/>
    <property type="match status" value="1"/>
</dbReference>
<dbReference type="GO" id="GO:0008080">
    <property type="term" value="F:N-acetyltransferase activity"/>
    <property type="evidence" value="ECO:0007669"/>
    <property type="project" value="TreeGrafter"/>
</dbReference>
<evidence type="ECO:0000259" key="1">
    <source>
        <dbReference type="Pfam" id="PF00583"/>
    </source>
</evidence>
<evidence type="ECO:0000313" key="2">
    <source>
        <dbReference type="EMBL" id="CAI6364328.1"/>
    </source>
</evidence>
<gene>
    <name evidence="2" type="ORF">MEUPH1_LOCUS19169</name>
</gene>
<feature type="domain" description="N-acetyltransferase" evidence="1">
    <location>
        <begin position="64"/>
        <end position="109"/>
    </location>
</feature>
<dbReference type="Pfam" id="PF00583">
    <property type="entry name" value="Acetyltransf_1"/>
    <property type="match status" value="1"/>
</dbReference>
<dbReference type="InterPro" id="IPR000182">
    <property type="entry name" value="GNAT_dom"/>
</dbReference>
<keyword evidence="3" id="KW-1185">Reference proteome</keyword>
<dbReference type="AlphaFoldDB" id="A0AAV0X7Y8"/>
<dbReference type="EMBL" id="CARXXK010000003">
    <property type="protein sequence ID" value="CAI6364328.1"/>
    <property type="molecule type" value="Genomic_DNA"/>
</dbReference>
<organism evidence="2 3">
    <name type="scientific">Macrosiphum euphorbiae</name>
    <name type="common">potato aphid</name>
    <dbReference type="NCBI Taxonomy" id="13131"/>
    <lineage>
        <taxon>Eukaryota</taxon>
        <taxon>Metazoa</taxon>
        <taxon>Ecdysozoa</taxon>
        <taxon>Arthropoda</taxon>
        <taxon>Hexapoda</taxon>
        <taxon>Insecta</taxon>
        <taxon>Pterygota</taxon>
        <taxon>Neoptera</taxon>
        <taxon>Paraneoptera</taxon>
        <taxon>Hemiptera</taxon>
        <taxon>Sternorrhyncha</taxon>
        <taxon>Aphidomorpha</taxon>
        <taxon>Aphidoidea</taxon>
        <taxon>Aphididae</taxon>
        <taxon>Macrosiphini</taxon>
        <taxon>Macrosiphum</taxon>
    </lineage>
</organism>
<dbReference type="InterPro" id="IPR016181">
    <property type="entry name" value="Acyl_CoA_acyltransferase"/>
</dbReference>
<dbReference type="Proteomes" id="UP001160148">
    <property type="component" value="Unassembled WGS sequence"/>
</dbReference>
<reference evidence="2 3" key="1">
    <citation type="submission" date="2023-01" db="EMBL/GenBank/DDBJ databases">
        <authorList>
            <person name="Whitehead M."/>
        </authorList>
    </citation>
    <scope>NUCLEOTIDE SEQUENCE [LARGE SCALE GENOMIC DNA]</scope>
</reference>
<name>A0AAV0X7Y8_9HEMI</name>
<evidence type="ECO:0000313" key="3">
    <source>
        <dbReference type="Proteomes" id="UP001160148"/>
    </source>
</evidence>